<name>A0ACB9SNC4_HOLOL</name>
<protein>
    <submittedName>
        <fullName evidence="1">Uncharacterized protein</fullName>
    </submittedName>
</protein>
<gene>
    <name evidence="1" type="ORF">MML48_8g00008220</name>
</gene>
<reference evidence="1" key="1">
    <citation type="submission" date="2022-04" db="EMBL/GenBank/DDBJ databases">
        <title>Chromosome-scale genome assembly of Holotrichia oblita Faldermann.</title>
        <authorList>
            <person name="Rongchong L."/>
        </authorList>
    </citation>
    <scope>NUCLEOTIDE SEQUENCE</scope>
    <source>
        <strain evidence="1">81SQS9</strain>
    </source>
</reference>
<organism evidence="1 2">
    <name type="scientific">Holotrichia oblita</name>
    <name type="common">Chafer beetle</name>
    <dbReference type="NCBI Taxonomy" id="644536"/>
    <lineage>
        <taxon>Eukaryota</taxon>
        <taxon>Metazoa</taxon>
        <taxon>Ecdysozoa</taxon>
        <taxon>Arthropoda</taxon>
        <taxon>Hexapoda</taxon>
        <taxon>Insecta</taxon>
        <taxon>Pterygota</taxon>
        <taxon>Neoptera</taxon>
        <taxon>Endopterygota</taxon>
        <taxon>Coleoptera</taxon>
        <taxon>Polyphaga</taxon>
        <taxon>Scarabaeiformia</taxon>
        <taxon>Scarabaeidae</taxon>
        <taxon>Melolonthinae</taxon>
        <taxon>Holotrichia</taxon>
    </lineage>
</organism>
<proteinExistence type="predicted"/>
<evidence type="ECO:0000313" key="1">
    <source>
        <dbReference type="EMBL" id="KAI4456180.1"/>
    </source>
</evidence>
<dbReference type="EMBL" id="CM043022">
    <property type="protein sequence ID" value="KAI4456180.1"/>
    <property type="molecule type" value="Genomic_DNA"/>
</dbReference>
<sequence length="114" mass="13196">MMKKSTAKQLVQNAKKELWNEMVNAAKRGQAIFKPKMVFEYNKCKAFIDLSIDIKAYNTSLRRSLKWYRKLALELLPGRTLVNAHIAHQKIANEKLSISKFTEEVVKGLLKDED</sequence>
<keyword evidence="2" id="KW-1185">Reference proteome</keyword>
<accession>A0ACB9SNC4</accession>
<comment type="caution">
    <text evidence="1">The sequence shown here is derived from an EMBL/GenBank/DDBJ whole genome shotgun (WGS) entry which is preliminary data.</text>
</comment>
<dbReference type="Proteomes" id="UP001056778">
    <property type="component" value="Chromosome 8"/>
</dbReference>
<evidence type="ECO:0000313" key="2">
    <source>
        <dbReference type="Proteomes" id="UP001056778"/>
    </source>
</evidence>